<dbReference type="EMBL" id="VSSQ01112141">
    <property type="protein sequence ID" value="MPN49148.1"/>
    <property type="molecule type" value="Genomic_DNA"/>
</dbReference>
<evidence type="ECO:0000313" key="2">
    <source>
        <dbReference type="EMBL" id="MPN49148.1"/>
    </source>
</evidence>
<dbReference type="AlphaFoldDB" id="A0A645ICW4"/>
<evidence type="ECO:0000256" key="1">
    <source>
        <dbReference type="SAM" id="MobiDB-lite"/>
    </source>
</evidence>
<proteinExistence type="predicted"/>
<feature type="region of interest" description="Disordered" evidence="1">
    <location>
        <begin position="70"/>
        <end position="91"/>
    </location>
</feature>
<feature type="compositionally biased region" description="Low complexity" evidence="1">
    <location>
        <begin position="28"/>
        <end position="40"/>
    </location>
</feature>
<feature type="region of interest" description="Disordered" evidence="1">
    <location>
        <begin position="22"/>
        <end position="45"/>
    </location>
</feature>
<accession>A0A645ICW4</accession>
<protein>
    <submittedName>
        <fullName evidence="2">Uncharacterized protein</fullName>
    </submittedName>
</protein>
<organism evidence="2">
    <name type="scientific">bioreactor metagenome</name>
    <dbReference type="NCBI Taxonomy" id="1076179"/>
    <lineage>
        <taxon>unclassified sequences</taxon>
        <taxon>metagenomes</taxon>
        <taxon>ecological metagenomes</taxon>
    </lineage>
</organism>
<name>A0A645ICW4_9ZZZZ</name>
<gene>
    <name evidence="2" type="ORF">SDC9_196762</name>
</gene>
<comment type="caution">
    <text evidence="2">The sequence shown here is derived from an EMBL/GenBank/DDBJ whole genome shotgun (WGS) entry which is preliminary data.</text>
</comment>
<sequence length="91" mass="9644">MHDSGAGEIRFAQHLHGLEGAERRGKCAADSGTDAAAGARSGKEAQLCTERECAAVFPAAQFRDRVSCPAAGRNGAQRLPGHPPDRYPERD</sequence>
<reference evidence="2" key="1">
    <citation type="submission" date="2019-08" db="EMBL/GenBank/DDBJ databases">
        <authorList>
            <person name="Kucharzyk K."/>
            <person name="Murdoch R.W."/>
            <person name="Higgins S."/>
            <person name="Loffler F."/>
        </authorList>
    </citation>
    <scope>NUCLEOTIDE SEQUENCE</scope>
</reference>